<dbReference type="InterPro" id="IPR043128">
    <property type="entry name" value="Rev_trsase/Diguanyl_cyclase"/>
</dbReference>
<feature type="domain" description="EAL" evidence="2">
    <location>
        <begin position="366"/>
        <end position="621"/>
    </location>
</feature>
<dbReference type="PROSITE" id="PS50883">
    <property type="entry name" value="EAL"/>
    <property type="match status" value="1"/>
</dbReference>
<dbReference type="PANTHER" id="PTHR44757">
    <property type="entry name" value="DIGUANYLATE CYCLASE DGCP"/>
    <property type="match status" value="1"/>
</dbReference>
<dbReference type="SMART" id="SM00267">
    <property type="entry name" value="GGDEF"/>
    <property type="match status" value="1"/>
</dbReference>
<dbReference type="Gene3D" id="3.30.70.270">
    <property type="match status" value="1"/>
</dbReference>
<dbReference type="InterPro" id="IPR011006">
    <property type="entry name" value="CheY-like_superfamily"/>
</dbReference>
<dbReference type="AlphaFoldDB" id="A0A3B0WNA7"/>
<proteinExistence type="predicted"/>
<dbReference type="CDD" id="cd17574">
    <property type="entry name" value="REC_OmpR"/>
    <property type="match status" value="1"/>
</dbReference>
<dbReference type="SUPFAM" id="SSF55073">
    <property type="entry name" value="Nucleotide cyclase"/>
    <property type="match status" value="1"/>
</dbReference>
<dbReference type="Pfam" id="PF00072">
    <property type="entry name" value="Response_reg"/>
    <property type="match status" value="1"/>
</dbReference>
<dbReference type="Pfam" id="PF00563">
    <property type="entry name" value="EAL"/>
    <property type="match status" value="1"/>
</dbReference>
<dbReference type="SMART" id="SM00052">
    <property type="entry name" value="EAL"/>
    <property type="match status" value="1"/>
</dbReference>
<organism evidence="4">
    <name type="scientific">hydrothermal vent metagenome</name>
    <dbReference type="NCBI Taxonomy" id="652676"/>
    <lineage>
        <taxon>unclassified sequences</taxon>
        <taxon>metagenomes</taxon>
        <taxon>ecological metagenomes</taxon>
    </lineage>
</organism>
<evidence type="ECO:0000259" key="2">
    <source>
        <dbReference type="PROSITE" id="PS50883"/>
    </source>
</evidence>
<dbReference type="Pfam" id="PF00990">
    <property type="entry name" value="GGDEF"/>
    <property type="match status" value="1"/>
</dbReference>
<dbReference type="Gene3D" id="3.40.50.2300">
    <property type="match status" value="1"/>
</dbReference>
<accession>A0A3B0WNA7</accession>
<evidence type="ECO:0000259" key="3">
    <source>
        <dbReference type="PROSITE" id="PS50887"/>
    </source>
</evidence>
<dbReference type="SUPFAM" id="SSF141868">
    <property type="entry name" value="EAL domain-like"/>
    <property type="match status" value="1"/>
</dbReference>
<dbReference type="InterPro" id="IPR001789">
    <property type="entry name" value="Sig_transdc_resp-reg_receiver"/>
</dbReference>
<dbReference type="InterPro" id="IPR001633">
    <property type="entry name" value="EAL_dom"/>
</dbReference>
<reference evidence="4" key="1">
    <citation type="submission" date="2018-06" db="EMBL/GenBank/DDBJ databases">
        <authorList>
            <person name="Zhirakovskaya E."/>
        </authorList>
    </citation>
    <scope>NUCLEOTIDE SEQUENCE</scope>
</reference>
<dbReference type="SUPFAM" id="SSF52172">
    <property type="entry name" value="CheY-like"/>
    <property type="match status" value="1"/>
</dbReference>
<dbReference type="EMBL" id="UOFE01000024">
    <property type="protein sequence ID" value="VAW52127.1"/>
    <property type="molecule type" value="Genomic_DNA"/>
</dbReference>
<protein>
    <submittedName>
        <fullName evidence="4">Diguanylate cyclase/phosphodiesterase (GGDEF &amp; EAL domains) with PAS/PAC sensor(S)</fullName>
    </submittedName>
</protein>
<dbReference type="InterPro" id="IPR029787">
    <property type="entry name" value="Nucleotide_cyclase"/>
</dbReference>
<dbReference type="Gene3D" id="3.20.20.450">
    <property type="entry name" value="EAL domain"/>
    <property type="match status" value="1"/>
</dbReference>
<evidence type="ECO:0000313" key="4">
    <source>
        <dbReference type="EMBL" id="VAW52127.1"/>
    </source>
</evidence>
<sequence length="637" mass="71422">MIDMNYEPEIQEVISTGNALNVLVVDDSKVIRTAIREILEIGGLLVTEACNGQEAIDSVSNKAPDLVLLDVVMPDIDGITVLKELRKSYSKLQLPIVLVTSRDASREIVQALDYGANDYVTKPIDFDVLWARISNQLMQKQAAEFLRRAQIGLEKEIKNRTAELKITNLRLEKEIEIRMLAEDRLQKQASYDELTGLPNRSLAADRLQQTLVKAKRHDLNPCVAFLDLDNFKYINDTFGHAAGDDLLREAAKRLTECARGSDTVARLGGDEFLLILDDDSDKGSQNESGARHVAERILKSFSIPFVIEGQELNITPSLGFAVYPRDGEDSNKLMRHADAAMYRSKHDGKNTYCFYSPEMTVKAKMRMDVENELRHALERDELSMFYQPIVDSQSGEIIKAEALLRWQSKELGMISPDYFIPIAEDTGLILSIGDWVVNTACEQVSQWRNAGWENFCVTINVSARQFQSDSSLVDTVRKALDQNNLPAEAIQIELTEGVLLEETSDSAERMQMIEDMGIKLLIDDFGTGYASLSYLQRYNFESIKIDRSYISGVLNSEQDAKLVKAVIAMANSLGMSVVSEGVETKEQLDFLHDANCKYIQGYYFSKPVEPAEFMSLLKKFNGSESGIRPLQQVSGVA</sequence>
<dbReference type="FunFam" id="3.20.20.450:FF:000001">
    <property type="entry name" value="Cyclic di-GMP phosphodiesterase yahA"/>
    <property type="match status" value="1"/>
</dbReference>
<evidence type="ECO:0000259" key="1">
    <source>
        <dbReference type="PROSITE" id="PS50110"/>
    </source>
</evidence>
<feature type="domain" description="GGDEF" evidence="3">
    <location>
        <begin position="219"/>
        <end position="357"/>
    </location>
</feature>
<dbReference type="PANTHER" id="PTHR44757:SF2">
    <property type="entry name" value="BIOFILM ARCHITECTURE MAINTENANCE PROTEIN MBAA"/>
    <property type="match status" value="1"/>
</dbReference>
<dbReference type="PROSITE" id="PS50110">
    <property type="entry name" value="RESPONSE_REGULATORY"/>
    <property type="match status" value="1"/>
</dbReference>
<dbReference type="FunFam" id="3.30.70.270:FF:000001">
    <property type="entry name" value="Diguanylate cyclase domain protein"/>
    <property type="match status" value="1"/>
</dbReference>
<dbReference type="SMART" id="SM00448">
    <property type="entry name" value="REC"/>
    <property type="match status" value="1"/>
</dbReference>
<dbReference type="InterPro" id="IPR000160">
    <property type="entry name" value="GGDEF_dom"/>
</dbReference>
<gene>
    <name evidence="4" type="ORF">MNBD_GAMMA05-659</name>
</gene>
<dbReference type="CDD" id="cd01948">
    <property type="entry name" value="EAL"/>
    <property type="match status" value="1"/>
</dbReference>
<feature type="domain" description="Response regulatory" evidence="1">
    <location>
        <begin position="21"/>
        <end position="137"/>
    </location>
</feature>
<dbReference type="InterPro" id="IPR035919">
    <property type="entry name" value="EAL_sf"/>
</dbReference>
<dbReference type="PROSITE" id="PS50887">
    <property type="entry name" value="GGDEF"/>
    <property type="match status" value="1"/>
</dbReference>
<dbReference type="GO" id="GO:0000160">
    <property type="term" value="P:phosphorelay signal transduction system"/>
    <property type="evidence" value="ECO:0007669"/>
    <property type="project" value="InterPro"/>
</dbReference>
<dbReference type="CDD" id="cd01949">
    <property type="entry name" value="GGDEF"/>
    <property type="match status" value="1"/>
</dbReference>
<name>A0A3B0WNA7_9ZZZZ</name>
<dbReference type="InterPro" id="IPR052155">
    <property type="entry name" value="Biofilm_reg_signaling"/>
</dbReference>
<dbReference type="NCBIfam" id="TIGR00254">
    <property type="entry name" value="GGDEF"/>
    <property type="match status" value="1"/>
</dbReference>